<evidence type="ECO:0000313" key="3">
    <source>
        <dbReference type="Proteomes" id="UP001152087"/>
    </source>
</evidence>
<name>A0A9W8R596_9HYPO</name>
<dbReference type="Proteomes" id="UP001152087">
    <property type="component" value="Unassembled WGS sequence"/>
</dbReference>
<organism evidence="2 3">
    <name type="scientific">Fusarium falciforme</name>
    <dbReference type="NCBI Taxonomy" id="195108"/>
    <lineage>
        <taxon>Eukaryota</taxon>
        <taxon>Fungi</taxon>
        <taxon>Dikarya</taxon>
        <taxon>Ascomycota</taxon>
        <taxon>Pezizomycotina</taxon>
        <taxon>Sordariomycetes</taxon>
        <taxon>Hypocreomycetidae</taxon>
        <taxon>Hypocreales</taxon>
        <taxon>Nectriaceae</taxon>
        <taxon>Fusarium</taxon>
        <taxon>Fusarium solani species complex</taxon>
    </lineage>
</organism>
<keyword evidence="3" id="KW-1185">Reference proteome</keyword>
<dbReference type="Pfam" id="PF03992">
    <property type="entry name" value="ABM"/>
    <property type="match status" value="1"/>
</dbReference>
<reference evidence="2" key="1">
    <citation type="submission" date="2022-09" db="EMBL/GenBank/DDBJ databases">
        <title>Fusarium specimens isolated from Avocado Roots.</title>
        <authorList>
            <person name="Stajich J."/>
            <person name="Roper C."/>
            <person name="Heimlech-Rivalta G."/>
        </authorList>
    </citation>
    <scope>NUCLEOTIDE SEQUENCE</scope>
    <source>
        <strain evidence="2">A02</strain>
    </source>
</reference>
<dbReference type="SUPFAM" id="SSF54909">
    <property type="entry name" value="Dimeric alpha+beta barrel"/>
    <property type="match status" value="1"/>
</dbReference>
<dbReference type="EMBL" id="JAOQAV010000020">
    <property type="protein sequence ID" value="KAJ4186575.1"/>
    <property type="molecule type" value="Genomic_DNA"/>
</dbReference>
<feature type="domain" description="ABM" evidence="1">
    <location>
        <begin position="62"/>
        <end position="111"/>
    </location>
</feature>
<dbReference type="AlphaFoldDB" id="A0A9W8R596"/>
<protein>
    <recommendedName>
        <fullName evidence="1">ABM domain-containing protein</fullName>
    </recommendedName>
</protein>
<accession>A0A9W8R596</accession>
<dbReference type="Gene3D" id="3.30.70.100">
    <property type="match status" value="1"/>
</dbReference>
<comment type="caution">
    <text evidence="2">The sequence shown here is derived from an EMBL/GenBank/DDBJ whole genome shotgun (WGS) entry which is preliminary data.</text>
</comment>
<evidence type="ECO:0000313" key="2">
    <source>
        <dbReference type="EMBL" id="KAJ4186575.1"/>
    </source>
</evidence>
<dbReference type="InterPro" id="IPR007138">
    <property type="entry name" value="ABM_dom"/>
</dbReference>
<dbReference type="InterPro" id="IPR011008">
    <property type="entry name" value="Dimeric_a/b-barrel"/>
</dbReference>
<sequence>MATNTSGEREKARPDFKNLPGASIKFLEEVHNNTHAITIINIFVLKSHEDIDLWMENRKRDSKFMKQQYGMLSAQLHRGVGKDSNTFVNLVQWESTEAFRNAFLNPEFQKHISQFPSETTIFPLLLKRIGVPGTCVA</sequence>
<gene>
    <name evidence="2" type="ORF">NW755_007872</name>
</gene>
<proteinExistence type="predicted"/>
<evidence type="ECO:0000259" key="1">
    <source>
        <dbReference type="Pfam" id="PF03992"/>
    </source>
</evidence>